<dbReference type="AlphaFoldDB" id="A0A7X6L4N8"/>
<dbReference type="PANTHER" id="PTHR30121">
    <property type="entry name" value="UNCHARACTERIZED PROTEIN YJGR-RELATED"/>
    <property type="match status" value="1"/>
</dbReference>
<feature type="domain" description="Helicase HerA-like C-terminal" evidence="1">
    <location>
        <begin position="326"/>
        <end position="378"/>
    </location>
</feature>
<dbReference type="RefSeq" id="WP_062969451.1">
    <property type="nucleotide sequence ID" value="NZ_JAAXOS010000007.1"/>
</dbReference>
<sequence>MNKLQEFRFHQLVTVPSAVASEHDESAREGRAALFAALTAAHPELLREGPGAGLAVAWDRRPAGRAIRVLVGGNPRFPPVASEAGELRVLYPPGTTARNVDDVVYQWAQLPVWVRCGGRADSLWSASPAEKVPLRGCFEDYIAHLPGAFVWLVVAQPLPDTDVEAELAELEVRLPRLRARENSEPDRIALQRGEARYRELSRARAAGMWSVHVLVGGPDETSTARAAGLLCSSSDLDALPYVLSPQSDAVPLRQAWESTTTNGAGFASPFKASGELLAALARPPRRELPGIRVCEPVAFDLTPERDGEIDLGAILDDSDSAVGRFGVDLGTLNRHGFVAGATGSGKSQTVRHLLEGLYSAGVPWLVIEPAKAEYAGMAGRIDAPVIRIRPGDPDAVPVGLNPLEPEPSFALQTHIDLVRALFLAAFDAVEPFPQVLAHALSTCYTNLGWDTVIGAPRHEMITPKYPTLSDLQTTALSVVNGIGYGREITDNVRGFIDVRLSALRLGTPGRFFEGGYHLDVADLLSRNAVLEIEDIGSDTDKAFFIGAILIRVFEHLRVHRTNSSTALRHVMVVEEAHRLLRRAEPGTPAAHAVELFTALLAEIRAYGEGILVAEQIPTKISPDVVKNTALKIVHRLPAAEDRDLVGATMNLDPSQSRHLVSLTAGRAVVFTEGMDRPIRIDVPLGESREACRPAPTPALSPAPRETPLSLRDLHHAHALADDPRLTVWIELMVIAHLVGRPSPRPNPDWLSAWAASAKPAIVTEAVTYRIRTAIDQRYTGLAIYFPPHQLADHLSALATAALRRTASACLDNETHWQAGRYRWADVEYALHDPAVPPYQPHPATDVWAQRGLHLQGATVAEQRDLLHDHPDNWADPHIVTGPDPMVLATGIERLSHAHSIEQRLRHATTHLNGLTRWPLSLLEAPDDAPTPLRGEP</sequence>
<protein>
    <submittedName>
        <fullName evidence="2">ATP-binding protein</fullName>
    </submittedName>
</protein>
<reference evidence="2 3" key="1">
    <citation type="submission" date="2020-04" db="EMBL/GenBank/DDBJ databases">
        <title>MicrobeNet Type strains.</title>
        <authorList>
            <person name="Nicholson A.C."/>
        </authorList>
    </citation>
    <scope>NUCLEOTIDE SEQUENCE [LARGE SCALE GENOMIC DNA]</scope>
    <source>
        <strain evidence="2 3">DSM 44956</strain>
    </source>
</reference>
<evidence type="ECO:0000259" key="1">
    <source>
        <dbReference type="Pfam" id="PF05872"/>
    </source>
</evidence>
<gene>
    <name evidence="2" type="ORF">HGB38_16320</name>
</gene>
<dbReference type="InterPro" id="IPR051162">
    <property type="entry name" value="T4SS_component"/>
</dbReference>
<dbReference type="Proteomes" id="UP000540698">
    <property type="component" value="Unassembled WGS sequence"/>
</dbReference>
<organism evidence="2 3">
    <name type="scientific">Nocardia gamkensis</name>
    <dbReference type="NCBI Taxonomy" id="352869"/>
    <lineage>
        <taxon>Bacteria</taxon>
        <taxon>Bacillati</taxon>
        <taxon>Actinomycetota</taxon>
        <taxon>Actinomycetes</taxon>
        <taxon>Mycobacteriales</taxon>
        <taxon>Nocardiaceae</taxon>
        <taxon>Nocardia</taxon>
    </lineage>
</organism>
<dbReference type="SUPFAM" id="SSF52540">
    <property type="entry name" value="P-loop containing nucleoside triphosphate hydrolases"/>
    <property type="match status" value="1"/>
</dbReference>
<evidence type="ECO:0000313" key="2">
    <source>
        <dbReference type="EMBL" id="NKY27779.1"/>
    </source>
</evidence>
<dbReference type="EMBL" id="JAAXOS010000007">
    <property type="protein sequence ID" value="NKY27779.1"/>
    <property type="molecule type" value="Genomic_DNA"/>
</dbReference>
<comment type="caution">
    <text evidence="2">The sequence shown here is derived from an EMBL/GenBank/DDBJ whole genome shotgun (WGS) entry which is preliminary data.</text>
</comment>
<dbReference type="GO" id="GO:0005524">
    <property type="term" value="F:ATP binding"/>
    <property type="evidence" value="ECO:0007669"/>
    <property type="project" value="UniProtKB-KW"/>
</dbReference>
<keyword evidence="3" id="KW-1185">Reference proteome</keyword>
<proteinExistence type="predicted"/>
<keyword evidence="2" id="KW-0067">ATP-binding</keyword>
<name>A0A7X6L4N8_9NOCA</name>
<dbReference type="PANTHER" id="PTHR30121:SF6">
    <property type="entry name" value="SLR6007 PROTEIN"/>
    <property type="match status" value="1"/>
</dbReference>
<accession>A0A7X6L4N8</accession>
<dbReference type="InterPro" id="IPR033186">
    <property type="entry name" value="HerA_C"/>
</dbReference>
<dbReference type="Pfam" id="PF05872">
    <property type="entry name" value="HerA_C"/>
    <property type="match status" value="1"/>
</dbReference>
<keyword evidence="2" id="KW-0547">Nucleotide-binding</keyword>
<evidence type="ECO:0000313" key="3">
    <source>
        <dbReference type="Proteomes" id="UP000540698"/>
    </source>
</evidence>
<dbReference type="Gene3D" id="3.40.50.300">
    <property type="entry name" value="P-loop containing nucleotide triphosphate hydrolases"/>
    <property type="match status" value="2"/>
</dbReference>
<dbReference type="InterPro" id="IPR027417">
    <property type="entry name" value="P-loop_NTPase"/>
</dbReference>